<proteinExistence type="predicted"/>
<dbReference type="InterPro" id="IPR012657">
    <property type="entry name" value="23S_rRNA-intervening_sequence"/>
</dbReference>
<dbReference type="PIRSF" id="PIRSF035652">
    <property type="entry name" value="CHP02436"/>
    <property type="match status" value="1"/>
</dbReference>
<organism evidence="1 2">
    <name type="scientific">Gracilimonas halophila</name>
    <dbReference type="NCBI Taxonomy" id="1834464"/>
    <lineage>
        <taxon>Bacteria</taxon>
        <taxon>Pseudomonadati</taxon>
        <taxon>Balneolota</taxon>
        <taxon>Balneolia</taxon>
        <taxon>Balneolales</taxon>
        <taxon>Balneolaceae</taxon>
        <taxon>Gracilimonas</taxon>
    </lineage>
</organism>
<reference evidence="2" key="1">
    <citation type="journal article" date="2019" name="Int. J. Syst. Evol. Microbiol.">
        <title>The Global Catalogue of Microorganisms (GCM) 10K type strain sequencing project: providing services to taxonomists for standard genome sequencing and annotation.</title>
        <authorList>
            <consortium name="The Broad Institute Genomics Platform"/>
            <consortium name="The Broad Institute Genome Sequencing Center for Infectious Disease"/>
            <person name="Wu L."/>
            <person name="Ma J."/>
        </authorList>
    </citation>
    <scope>NUCLEOTIDE SEQUENCE [LARGE SCALE GENOMIC DNA]</scope>
    <source>
        <strain evidence="2">KCTC 52042</strain>
    </source>
</reference>
<protein>
    <submittedName>
        <fullName evidence="1">Four helix bundle protein</fullName>
    </submittedName>
</protein>
<dbReference type="RefSeq" id="WP_390298581.1">
    <property type="nucleotide sequence ID" value="NZ_JBHULI010000003.1"/>
</dbReference>
<keyword evidence="2" id="KW-1185">Reference proteome</keyword>
<dbReference type="NCBIfam" id="TIGR02436">
    <property type="entry name" value="four helix bundle protein"/>
    <property type="match status" value="1"/>
</dbReference>
<dbReference type="InterPro" id="IPR036583">
    <property type="entry name" value="23S_rRNA_IVS_sf"/>
</dbReference>
<name>A0ABW5JFE5_9BACT</name>
<gene>
    <name evidence="1" type="ORF">ACFSVN_03325</name>
</gene>
<accession>A0ABW5JFE5</accession>
<evidence type="ECO:0000313" key="1">
    <source>
        <dbReference type="EMBL" id="MFD2531471.1"/>
    </source>
</evidence>
<dbReference type="Proteomes" id="UP001597460">
    <property type="component" value="Unassembled WGS sequence"/>
</dbReference>
<comment type="caution">
    <text evidence="1">The sequence shown here is derived from an EMBL/GenBank/DDBJ whole genome shotgun (WGS) entry which is preliminary data.</text>
</comment>
<dbReference type="SUPFAM" id="SSF158446">
    <property type="entry name" value="IVS-encoded protein-like"/>
    <property type="match status" value="1"/>
</dbReference>
<sequence length="116" mass="13372">MKENVIQVKSFEFALTVIRLYKKLQEEREYVISKQLLRSGTSIGANVEEAIAGQSKKDFLSKISISLKEARETRYWLRLLKESELTNIDIDAYLNSSFELISILSAIVKTTRQKLN</sequence>
<dbReference type="Gene3D" id="1.20.1440.60">
    <property type="entry name" value="23S rRNA-intervening sequence"/>
    <property type="match status" value="1"/>
</dbReference>
<dbReference type="Pfam" id="PF05635">
    <property type="entry name" value="23S_rRNA_IVP"/>
    <property type="match status" value="1"/>
</dbReference>
<evidence type="ECO:0000313" key="2">
    <source>
        <dbReference type="Proteomes" id="UP001597460"/>
    </source>
</evidence>
<dbReference type="PANTHER" id="PTHR38471">
    <property type="entry name" value="FOUR HELIX BUNDLE PROTEIN"/>
    <property type="match status" value="1"/>
</dbReference>
<dbReference type="PANTHER" id="PTHR38471:SF2">
    <property type="entry name" value="FOUR HELIX BUNDLE PROTEIN"/>
    <property type="match status" value="1"/>
</dbReference>
<dbReference type="EMBL" id="JBHULI010000003">
    <property type="protein sequence ID" value="MFD2531471.1"/>
    <property type="molecule type" value="Genomic_DNA"/>
</dbReference>